<dbReference type="RefSeq" id="XP_031854458.1">
    <property type="nucleotide sequence ID" value="XM_031998567.1"/>
</dbReference>
<dbReference type="FunFam" id="1.25.40.570:FF:000005">
    <property type="entry name" value="26S proteasome regulatory subunit N7"/>
    <property type="match status" value="1"/>
</dbReference>
<keyword evidence="5" id="KW-0175">Coiled coil</keyword>
<dbReference type="SMART" id="SM00088">
    <property type="entry name" value="PINT"/>
    <property type="match status" value="1"/>
</dbReference>
<keyword evidence="4" id="KW-0802">TPR repeat</keyword>
<evidence type="ECO:0000256" key="1">
    <source>
        <dbReference type="ARBA" id="ARBA00022942"/>
    </source>
</evidence>
<accession>A0A5E8BSI6</accession>
<dbReference type="PANTHER" id="PTHR14145">
    <property type="entry name" value="26S PROTESOME SUBUNIT 6"/>
    <property type="match status" value="1"/>
</dbReference>
<feature type="repeat" description="TPR" evidence="4">
    <location>
        <begin position="113"/>
        <end position="146"/>
    </location>
</feature>
<dbReference type="SUPFAM" id="SSF46785">
    <property type="entry name" value="Winged helix' DNA-binding domain"/>
    <property type="match status" value="1"/>
</dbReference>
<evidence type="ECO:0000256" key="3">
    <source>
        <dbReference type="ARBA" id="ARBA00093502"/>
    </source>
</evidence>
<evidence type="ECO:0000313" key="8">
    <source>
        <dbReference type="Proteomes" id="UP000398389"/>
    </source>
</evidence>
<gene>
    <name evidence="7" type="ORF">SAPINGB_P003852</name>
</gene>
<protein>
    <recommendedName>
        <fullName evidence="6">PCI domain-containing protein</fullName>
    </recommendedName>
</protein>
<dbReference type="Pfam" id="PF21154">
    <property type="entry name" value="RPN7_PSMD6_C"/>
    <property type="match status" value="1"/>
</dbReference>
<dbReference type="Pfam" id="PF01399">
    <property type="entry name" value="PCI"/>
    <property type="match status" value="1"/>
</dbReference>
<proteinExistence type="predicted"/>
<dbReference type="InterPro" id="IPR045135">
    <property type="entry name" value="Rpn7_N"/>
</dbReference>
<dbReference type="PROSITE" id="PS50005">
    <property type="entry name" value="TPR"/>
    <property type="match status" value="1"/>
</dbReference>
<organism evidence="7 8">
    <name type="scientific">Magnusiomyces paraingens</name>
    <dbReference type="NCBI Taxonomy" id="2606893"/>
    <lineage>
        <taxon>Eukaryota</taxon>
        <taxon>Fungi</taxon>
        <taxon>Dikarya</taxon>
        <taxon>Ascomycota</taxon>
        <taxon>Saccharomycotina</taxon>
        <taxon>Dipodascomycetes</taxon>
        <taxon>Dipodascales</taxon>
        <taxon>Dipodascaceae</taxon>
        <taxon>Magnusiomyces</taxon>
    </lineage>
</organism>
<sequence length="413" mass="46873">MSDIKKIEQEDSASTFVDAIPDYKLADLIFVLKTTARDSQAFQSASSALFTAIKEQKLAPLYYFIHNSSETANLLPWDESLYNDIFLQNEKHLIELKDAIKKAEEEEEELSISESWNKLGNYYAKIGNKDKAISTLRHAQDLSSGTGNKIDIMLTIIRIGLFYDDKAFVKKELESVKLLIDRGGDWERRNRFKTYQGLYLLSIRQFEEAANLLIDSLSTFTSTEITSYEEIVKYAVLSGAFALDRVNLKRKVVDSPEVLSLVPTTPSLEPITVMTNSLYTCEYDSYFKALATVEVEVLKTSRYLASHSLFYIREMRRKAYAQLLESYKTLSIRSMADAFGISVSFLDNDLAKFIPSKKLNCVIDRVNGIIVTNRPDNKNAQYQEFVKQGDALLTKLQKYGAAVRLSGAERLST</sequence>
<comment type="function">
    <text evidence="2">Component of the 19S cap proteasome complex which acts as a regulatory subunit of the 26S proteasome, involved in the ATP-dependent degradation of ubiquitinated proteins.</text>
</comment>
<dbReference type="Proteomes" id="UP000398389">
    <property type="component" value="Unassembled WGS sequence"/>
</dbReference>
<dbReference type="InterPro" id="IPR019734">
    <property type="entry name" value="TPR_rpt"/>
</dbReference>
<name>A0A5E8BSI6_9ASCO</name>
<dbReference type="OrthoDB" id="1452at2759"/>
<evidence type="ECO:0000256" key="2">
    <source>
        <dbReference type="ARBA" id="ARBA00093435"/>
    </source>
</evidence>
<evidence type="ECO:0000256" key="5">
    <source>
        <dbReference type="SAM" id="Coils"/>
    </source>
</evidence>
<evidence type="ECO:0000256" key="4">
    <source>
        <dbReference type="PROSITE-ProRule" id="PRU00339"/>
    </source>
</evidence>
<dbReference type="SUPFAM" id="SSF48452">
    <property type="entry name" value="TPR-like"/>
    <property type="match status" value="1"/>
</dbReference>
<dbReference type="InterPro" id="IPR011990">
    <property type="entry name" value="TPR-like_helical_dom_sf"/>
</dbReference>
<dbReference type="Pfam" id="PF10602">
    <property type="entry name" value="RPN7"/>
    <property type="match status" value="1"/>
</dbReference>
<dbReference type="GO" id="GO:0043161">
    <property type="term" value="P:proteasome-mediated ubiquitin-dependent protein catabolic process"/>
    <property type="evidence" value="ECO:0007669"/>
    <property type="project" value="TreeGrafter"/>
</dbReference>
<dbReference type="InterPro" id="IPR036390">
    <property type="entry name" value="WH_DNA-bd_sf"/>
</dbReference>
<dbReference type="AlphaFoldDB" id="A0A5E8BSI6"/>
<dbReference type="EMBL" id="CABVLU010000003">
    <property type="protein sequence ID" value="VVT53991.1"/>
    <property type="molecule type" value="Genomic_DNA"/>
</dbReference>
<evidence type="ECO:0000313" key="7">
    <source>
        <dbReference type="EMBL" id="VVT53991.1"/>
    </source>
</evidence>
<dbReference type="InterPro" id="IPR049549">
    <property type="entry name" value="RPN7_PSMD6_C"/>
</dbReference>
<dbReference type="GO" id="GO:0008541">
    <property type="term" value="C:proteasome regulatory particle, lid subcomplex"/>
    <property type="evidence" value="ECO:0007669"/>
    <property type="project" value="UniProtKB-ARBA"/>
</dbReference>
<feature type="coiled-coil region" evidence="5">
    <location>
        <begin position="86"/>
        <end position="113"/>
    </location>
</feature>
<keyword evidence="1" id="KW-0647">Proteasome</keyword>
<reference evidence="7 8" key="1">
    <citation type="submission" date="2019-09" db="EMBL/GenBank/DDBJ databases">
        <authorList>
            <person name="Brejova B."/>
        </authorList>
    </citation>
    <scope>NUCLEOTIDE SEQUENCE [LARGE SCALE GENOMIC DNA]</scope>
</reference>
<dbReference type="InterPro" id="IPR019585">
    <property type="entry name" value="Rpn7/CSN1"/>
</dbReference>
<keyword evidence="8" id="KW-1185">Reference proteome</keyword>
<feature type="domain" description="PCI" evidence="6">
    <location>
        <begin position="205"/>
        <end position="377"/>
    </location>
</feature>
<dbReference type="PANTHER" id="PTHR14145:SF1">
    <property type="entry name" value="26S PROTEASOME NON-ATPASE REGULATORY SUBUNIT 6"/>
    <property type="match status" value="1"/>
</dbReference>
<comment type="subunit">
    <text evidence="3">The 26S proteasome is composed of a core protease, known as the 20S proteasome, capped at one or both ends by the 19S regulatory complex (RC). The RC is composed of at least 18 different subunits in two subcomplexes, the base and the lid, which form the portions proximal and distal to the 20S proteolytic core, respectively. Component of the lid subcomplex of the 19S RC.</text>
</comment>
<dbReference type="Gene3D" id="1.25.40.570">
    <property type="match status" value="1"/>
</dbReference>
<dbReference type="InterPro" id="IPR000717">
    <property type="entry name" value="PCI_dom"/>
</dbReference>
<evidence type="ECO:0000259" key="6">
    <source>
        <dbReference type="PROSITE" id="PS50250"/>
    </source>
</evidence>
<dbReference type="GeneID" id="43582667"/>
<dbReference type="PROSITE" id="PS50250">
    <property type="entry name" value="PCI"/>
    <property type="match status" value="1"/>
</dbReference>